<dbReference type="PRINTS" id="PR00474">
    <property type="entry name" value="GLU5KINASE"/>
</dbReference>
<evidence type="ECO:0000313" key="11">
    <source>
        <dbReference type="EMBL" id="CAB4932966.1"/>
    </source>
</evidence>
<gene>
    <name evidence="9" type="ORF">UFOPK2822_00760</name>
    <name evidence="10" type="ORF">UFOPK3346_00576</name>
    <name evidence="11" type="ORF">UFOPK3670_01413</name>
    <name evidence="12" type="ORF">UFOPK4308_00252</name>
</gene>
<evidence type="ECO:0000259" key="8">
    <source>
        <dbReference type="Pfam" id="PF00696"/>
    </source>
</evidence>
<dbReference type="InterPro" id="IPR001048">
    <property type="entry name" value="Asp/Glu/Uridylate_kinase"/>
</dbReference>
<keyword evidence="6" id="KW-0067">ATP-binding</keyword>
<comment type="pathway">
    <text evidence="7">Amino-acid biosynthesis.</text>
</comment>
<dbReference type="Pfam" id="PF00696">
    <property type="entry name" value="AA_kinase"/>
    <property type="match status" value="1"/>
</dbReference>
<feature type="domain" description="Aspartate/glutamate/uridylate kinase" evidence="8">
    <location>
        <begin position="1"/>
        <end position="245"/>
    </location>
</feature>
<dbReference type="InterPro" id="IPR004662">
    <property type="entry name" value="AcgluKinase_fam"/>
</dbReference>
<dbReference type="SUPFAM" id="SSF53633">
    <property type="entry name" value="Carbamate kinase-like"/>
    <property type="match status" value="1"/>
</dbReference>
<reference evidence="11" key="1">
    <citation type="submission" date="2020-05" db="EMBL/GenBank/DDBJ databases">
        <authorList>
            <person name="Chiriac C."/>
            <person name="Salcher M."/>
            <person name="Ghai R."/>
            <person name="Kavagutti S V."/>
        </authorList>
    </citation>
    <scope>NUCLEOTIDE SEQUENCE</scope>
</reference>
<dbReference type="PANTHER" id="PTHR23342:SF0">
    <property type="entry name" value="N-ACETYLGLUTAMATE SYNTHASE, MITOCHONDRIAL"/>
    <property type="match status" value="1"/>
</dbReference>
<proteinExistence type="inferred from homology"/>
<dbReference type="GO" id="GO:0003991">
    <property type="term" value="F:acetylglutamate kinase activity"/>
    <property type="evidence" value="ECO:0007669"/>
    <property type="project" value="InterPro"/>
</dbReference>
<dbReference type="AlphaFoldDB" id="A0A6J7IQH6"/>
<evidence type="ECO:0000256" key="5">
    <source>
        <dbReference type="ARBA" id="ARBA00022777"/>
    </source>
</evidence>
<dbReference type="EMBL" id="CAFBMV010000016">
    <property type="protein sequence ID" value="CAB4932966.1"/>
    <property type="molecule type" value="Genomic_DNA"/>
</dbReference>
<keyword evidence="4" id="KW-0547">Nucleotide-binding</keyword>
<sequence>MIVIKYGGHAMSDTDGHFAEAVQAALDSGQECLIVHGGGPQIDTAMANEGIEPSFVGGFRFTTQDIFQIVERTLTGVVAPNVVAKLRSRGINAVGISGRDGGVLIARKLTTLVNEVEADLGLVGEVIRVDATYLQVALDAGFLPVLSPIAVLGDEVSEDSSVGLNVNADLAAGAIAGAFQADSLIILTDVPGIYSNWPDKSSLISTISVTELREMQNSFHDGMLPKVFACINAIESGTKSVRIIDGTNSESFGLALRGIGGTVVTP</sequence>
<evidence type="ECO:0000256" key="7">
    <source>
        <dbReference type="ARBA" id="ARBA00029440"/>
    </source>
</evidence>
<dbReference type="InterPro" id="IPR037528">
    <property type="entry name" value="ArgB"/>
</dbReference>
<dbReference type="InterPro" id="IPR036393">
    <property type="entry name" value="AceGlu_kinase-like_sf"/>
</dbReference>
<evidence type="ECO:0000256" key="2">
    <source>
        <dbReference type="ARBA" id="ARBA00022605"/>
    </source>
</evidence>
<keyword evidence="1" id="KW-0055">Arginine biosynthesis</keyword>
<accession>A0A6J7IQH6</accession>
<evidence type="ECO:0000256" key="1">
    <source>
        <dbReference type="ARBA" id="ARBA00022571"/>
    </source>
</evidence>
<keyword evidence="3" id="KW-0808">Transferase</keyword>
<evidence type="ECO:0000313" key="10">
    <source>
        <dbReference type="EMBL" id="CAB4862835.1"/>
    </source>
</evidence>
<dbReference type="PANTHER" id="PTHR23342">
    <property type="entry name" value="N-ACETYLGLUTAMATE SYNTHASE"/>
    <property type="match status" value="1"/>
</dbReference>
<evidence type="ECO:0000313" key="9">
    <source>
        <dbReference type="EMBL" id="CAB4750187.1"/>
    </source>
</evidence>
<dbReference type="InterPro" id="IPR001057">
    <property type="entry name" value="Glu/AcGlu_kinase"/>
</dbReference>
<keyword evidence="5" id="KW-0418">Kinase</keyword>
<name>A0A6J7IQH6_9ZZZZ</name>
<protein>
    <submittedName>
        <fullName evidence="11">Unannotated protein</fullName>
    </submittedName>
</protein>
<keyword evidence="2" id="KW-0028">Amino-acid biosynthesis</keyword>
<evidence type="ECO:0000256" key="3">
    <source>
        <dbReference type="ARBA" id="ARBA00022679"/>
    </source>
</evidence>
<organism evidence="11">
    <name type="scientific">freshwater metagenome</name>
    <dbReference type="NCBI Taxonomy" id="449393"/>
    <lineage>
        <taxon>unclassified sequences</taxon>
        <taxon>metagenomes</taxon>
        <taxon>ecological metagenomes</taxon>
    </lineage>
</organism>
<dbReference type="EMBL" id="CAFBLE010000003">
    <property type="protein sequence ID" value="CAB4862835.1"/>
    <property type="molecule type" value="Genomic_DNA"/>
</dbReference>
<dbReference type="EMBL" id="CAEZZC010000009">
    <property type="protein sequence ID" value="CAB4750187.1"/>
    <property type="molecule type" value="Genomic_DNA"/>
</dbReference>
<dbReference type="NCBIfam" id="TIGR00761">
    <property type="entry name" value="argB"/>
    <property type="match status" value="1"/>
</dbReference>
<evidence type="ECO:0000256" key="6">
    <source>
        <dbReference type="ARBA" id="ARBA00022840"/>
    </source>
</evidence>
<dbReference type="Gene3D" id="3.40.1160.10">
    <property type="entry name" value="Acetylglutamate kinase-like"/>
    <property type="match status" value="1"/>
</dbReference>
<dbReference type="GO" id="GO:0006526">
    <property type="term" value="P:L-arginine biosynthetic process"/>
    <property type="evidence" value="ECO:0007669"/>
    <property type="project" value="UniProtKB-KW"/>
</dbReference>
<dbReference type="GO" id="GO:0005524">
    <property type="term" value="F:ATP binding"/>
    <property type="evidence" value="ECO:0007669"/>
    <property type="project" value="UniProtKB-KW"/>
</dbReference>
<dbReference type="HAMAP" id="MF_00082">
    <property type="entry name" value="ArgB"/>
    <property type="match status" value="1"/>
</dbReference>
<dbReference type="GO" id="GO:0005737">
    <property type="term" value="C:cytoplasm"/>
    <property type="evidence" value="ECO:0007669"/>
    <property type="project" value="InterPro"/>
</dbReference>
<evidence type="ECO:0000256" key="4">
    <source>
        <dbReference type="ARBA" id="ARBA00022741"/>
    </source>
</evidence>
<dbReference type="PIRSF" id="PIRSF000728">
    <property type="entry name" value="NAGK"/>
    <property type="match status" value="1"/>
</dbReference>
<dbReference type="CDD" id="cd04238">
    <property type="entry name" value="AAK_NAGK-like"/>
    <property type="match status" value="1"/>
</dbReference>
<evidence type="ECO:0000313" key="12">
    <source>
        <dbReference type="EMBL" id="CAB5053400.1"/>
    </source>
</evidence>
<dbReference type="EMBL" id="CAFBQL010000001">
    <property type="protein sequence ID" value="CAB5053400.1"/>
    <property type="molecule type" value="Genomic_DNA"/>
</dbReference>